<reference evidence="1" key="2">
    <citation type="submission" date="2023-01" db="EMBL/GenBank/DDBJ databases">
        <title>Draft genome sequence of Maritalea porphyrae strain NBRC 107169.</title>
        <authorList>
            <person name="Sun Q."/>
            <person name="Mori K."/>
        </authorList>
    </citation>
    <scope>NUCLEOTIDE SEQUENCE</scope>
    <source>
        <strain evidence="1">NBRC 107169</strain>
    </source>
</reference>
<evidence type="ECO:0000313" key="1">
    <source>
        <dbReference type="EMBL" id="GLQ18956.1"/>
    </source>
</evidence>
<dbReference type="EMBL" id="BSNI01000002">
    <property type="protein sequence ID" value="GLQ18956.1"/>
    <property type="molecule type" value="Genomic_DNA"/>
</dbReference>
<proteinExistence type="predicted"/>
<evidence type="ECO:0000313" key="2">
    <source>
        <dbReference type="Proteomes" id="UP001161405"/>
    </source>
</evidence>
<reference evidence="1" key="1">
    <citation type="journal article" date="2014" name="Int. J. Syst. Evol. Microbiol.">
        <title>Complete genome of a new Firmicutes species belonging to the dominant human colonic microbiota ('Ruminococcus bicirculans') reveals two chromosomes and a selective capacity to utilize plant glucans.</title>
        <authorList>
            <consortium name="NISC Comparative Sequencing Program"/>
            <person name="Wegmann U."/>
            <person name="Louis P."/>
            <person name="Goesmann A."/>
            <person name="Henrissat B."/>
            <person name="Duncan S.H."/>
            <person name="Flint H.J."/>
        </authorList>
    </citation>
    <scope>NUCLEOTIDE SEQUENCE</scope>
    <source>
        <strain evidence="1">NBRC 107169</strain>
    </source>
</reference>
<accession>A0ABQ5UUK2</accession>
<protein>
    <submittedName>
        <fullName evidence="1">Uncharacterized protein</fullName>
    </submittedName>
</protein>
<sequence>MAKPFEFVRDIFAAIMNSRSKAVEHDIDHIVEAEHHDFTKNHTL</sequence>
<keyword evidence="2" id="KW-1185">Reference proteome</keyword>
<dbReference type="RefSeq" id="WP_284366094.1">
    <property type="nucleotide sequence ID" value="NZ_BSNI01000002.1"/>
</dbReference>
<gene>
    <name evidence="1" type="ORF">GCM10007879_32050</name>
</gene>
<comment type="caution">
    <text evidence="1">The sequence shown here is derived from an EMBL/GenBank/DDBJ whole genome shotgun (WGS) entry which is preliminary data.</text>
</comment>
<dbReference type="Proteomes" id="UP001161405">
    <property type="component" value="Unassembled WGS sequence"/>
</dbReference>
<organism evidence="1 2">
    <name type="scientific">Maritalea porphyrae</name>
    <dbReference type="NCBI Taxonomy" id="880732"/>
    <lineage>
        <taxon>Bacteria</taxon>
        <taxon>Pseudomonadati</taxon>
        <taxon>Pseudomonadota</taxon>
        <taxon>Alphaproteobacteria</taxon>
        <taxon>Hyphomicrobiales</taxon>
        <taxon>Devosiaceae</taxon>
        <taxon>Maritalea</taxon>
    </lineage>
</organism>
<name>A0ABQ5UUK2_9HYPH</name>